<dbReference type="OrthoDB" id="5170563at2"/>
<proteinExistence type="predicted"/>
<comment type="caution">
    <text evidence="1">The sequence shown here is derived from an EMBL/GenBank/DDBJ whole genome shotgun (WGS) entry which is preliminary data.</text>
</comment>
<evidence type="ECO:0000313" key="1">
    <source>
        <dbReference type="EMBL" id="TVT62963.1"/>
    </source>
</evidence>
<dbReference type="AlphaFoldDB" id="A0A558DPT9"/>
<dbReference type="Proteomes" id="UP000320011">
    <property type="component" value="Unassembled WGS sequence"/>
</dbReference>
<sequence length="508" mass="56092">MTELPSQESAETENVRGLLEEVLREFDELGPDSEPLQVELLASEILGEWWEAGDDLAAELIDFAAAAPEPGRLVAPLAVLRSLAGTEEQRAAAGLALEKLGRDEPAWAGRLNQVTVGDCWRTADVYGDASSVLCVFGEGEGAHGLLVSIGYAIHGGWADEAVIVEAPHEVVAEMRTQAAESGGLITCERISPGRAHQLLADAFVGTELQDEPEITDDYVRFRALAQARLRVLPEPEPVDPPRVLSTEDQAEIIDEFFRSTTDVADTEAARVCVLRLIEFGAEHDPRRPLRVGPDKLASFVDYVDDGDVALTEEQDEVLPEVLAAWARWGANRDGLSEEATESLLEAVDDRLYERDLEGESTMDAYLDGLEDLDEQSVAELLERRRFAVPEVVAELGGEEVELDPSDPEQRRLLALAEHPEFQDSLAEDDLDEDGFLRLAAYSTLVDQLWDGEPVEVWRAARRLRDKGLDRDQVIEELAKVLEERLAPGEDDELEFDIDEYCQALDELG</sequence>
<reference evidence="1 2" key="1">
    <citation type="submission" date="2019-07" db="EMBL/GenBank/DDBJ databases">
        <authorList>
            <person name="Duangmal K."/>
            <person name="Teo W.F.A."/>
        </authorList>
    </citation>
    <scope>NUCLEOTIDE SEQUENCE [LARGE SCALE GENOMIC DNA]</scope>
    <source>
        <strain evidence="1 2">TBRC 6029</strain>
    </source>
</reference>
<gene>
    <name evidence="1" type="ORF">FNH05_00200</name>
</gene>
<organism evidence="1 2">
    <name type="scientific">Amycolatopsis rhizosphaerae</name>
    <dbReference type="NCBI Taxonomy" id="2053003"/>
    <lineage>
        <taxon>Bacteria</taxon>
        <taxon>Bacillati</taxon>
        <taxon>Actinomycetota</taxon>
        <taxon>Actinomycetes</taxon>
        <taxon>Pseudonocardiales</taxon>
        <taxon>Pseudonocardiaceae</taxon>
        <taxon>Amycolatopsis</taxon>
    </lineage>
</organism>
<name>A0A558DPT9_9PSEU</name>
<evidence type="ECO:0000313" key="2">
    <source>
        <dbReference type="Proteomes" id="UP000320011"/>
    </source>
</evidence>
<dbReference type="RefSeq" id="WP_144584670.1">
    <property type="nucleotide sequence ID" value="NZ_VJWX01000001.1"/>
</dbReference>
<protein>
    <submittedName>
        <fullName evidence="1">Uncharacterized protein</fullName>
    </submittedName>
</protein>
<keyword evidence="2" id="KW-1185">Reference proteome</keyword>
<reference evidence="1 2" key="2">
    <citation type="submission" date="2019-08" db="EMBL/GenBank/DDBJ databases">
        <title>Amycolatopsis acidicola sp. nov., isolated from peat swamp forest soil.</title>
        <authorList>
            <person name="Srisuk N."/>
        </authorList>
    </citation>
    <scope>NUCLEOTIDE SEQUENCE [LARGE SCALE GENOMIC DNA]</scope>
    <source>
        <strain evidence="1 2">TBRC 6029</strain>
    </source>
</reference>
<accession>A0A558DPT9</accession>
<dbReference type="EMBL" id="VJWX01000001">
    <property type="protein sequence ID" value="TVT62963.1"/>
    <property type="molecule type" value="Genomic_DNA"/>
</dbReference>